<evidence type="ECO:0000259" key="3">
    <source>
        <dbReference type="PROSITE" id="PS50835"/>
    </source>
</evidence>
<dbReference type="InterPro" id="IPR007110">
    <property type="entry name" value="Ig-like_dom"/>
</dbReference>
<feature type="region of interest" description="Disordered" evidence="1">
    <location>
        <begin position="524"/>
        <end position="557"/>
    </location>
</feature>
<dbReference type="Gene3D" id="2.60.40.10">
    <property type="entry name" value="Immunoglobulins"/>
    <property type="match status" value="1"/>
</dbReference>
<dbReference type="PANTHER" id="PTHR23278:SF19">
    <property type="entry name" value="OBSCURIN"/>
    <property type="match status" value="1"/>
</dbReference>
<dbReference type="InterPro" id="IPR013783">
    <property type="entry name" value="Ig-like_fold"/>
</dbReference>
<protein>
    <recommendedName>
        <fullName evidence="7">Fibronectin type-III domain-containing protein</fullName>
    </recommendedName>
</protein>
<dbReference type="EMBL" id="JAWQEG010007400">
    <property type="protein sequence ID" value="KAK3852468.1"/>
    <property type="molecule type" value="Genomic_DNA"/>
</dbReference>
<feature type="transmembrane region" description="Helical" evidence="2">
    <location>
        <begin position="236"/>
        <end position="263"/>
    </location>
</feature>
<dbReference type="PROSITE" id="PS50835">
    <property type="entry name" value="IG_LIKE"/>
    <property type="match status" value="1"/>
</dbReference>
<dbReference type="Proteomes" id="UP001286313">
    <property type="component" value="Unassembled WGS sequence"/>
</dbReference>
<reference evidence="5" key="1">
    <citation type="submission" date="2023-10" db="EMBL/GenBank/DDBJ databases">
        <title>Genome assemblies of two species of porcelain crab, Petrolisthes cinctipes and Petrolisthes manimaculis (Anomura: Porcellanidae).</title>
        <authorList>
            <person name="Angst P."/>
        </authorList>
    </citation>
    <scope>NUCLEOTIDE SEQUENCE</scope>
    <source>
        <strain evidence="5">PB745_01</strain>
        <tissue evidence="5">Gill</tissue>
    </source>
</reference>
<sequence>RPTCVEQQQWTYGSGRGEQVNVSCQVHAHPDATSFRWAFNTSAEVLNIPSNRTRVLRNRKQRHLHPHDTPRLRYAALLGCQRGRRAGAALCLPHCACRWVVGTQLYVGVLRSAPEPVHNCSVWHNVSSAAGEVVVSCEAGWSGGLTQKFTLEVREMKTTDGRPHVGPVVASLESHTDPHFIVTGLAPGTEYQLAVSADNPQGAAPPTLLLHHTPIDVAEKRTSATAAESMGGISQAMMAVVLAVVTGTVGSLIICSLVVVLVIRRRLRHRQERGHGMQPRVVCHKPGATSQLSGSCDHGGFEQIQEEPDLILVRSGTGAEESQLPRPPALTPPGTQTPTAGHYAGAPSTSTPGGAEPPTSKRDPDLATTTTTTTAIPKLSGLASSGSGYRDKPSTLDNKHVDKSQSYSSISNISPGYATISTSQSGATTATGGVIVSPSSGVGLAGVGSTMPFATKVTSAGAVLSPDISPSYELSRGAMRSGGVEKYSGSIDARTGELQEGRRLSGVAAPPLVELQARVDRLASNTLRGPSATTTTASTSSTVSRRSSSAALPSEIFPHNLNTSRESCV</sequence>
<dbReference type="CDD" id="cd00063">
    <property type="entry name" value="FN3"/>
    <property type="match status" value="1"/>
</dbReference>
<feature type="domain" description="Ig-like" evidence="3">
    <location>
        <begin position="2"/>
        <end position="136"/>
    </location>
</feature>
<dbReference type="InterPro" id="IPR003961">
    <property type="entry name" value="FN3_dom"/>
</dbReference>
<dbReference type="PROSITE" id="PS50853">
    <property type="entry name" value="FN3"/>
    <property type="match status" value="1"/>
</dbReference>
<accession>A0AAE1BL74</accession>
<evidence type="ECO:0008006" key="7">
    <source>
        <dbReference type="Google" id="ProtNLM"/>
    </source>
</evidence>
<keyword evidence="2" id="KW-1133">Transmembrane helix</keyword>
<dbReference type="InterPro" id="IPR036116">
    <property type="entry name" value="FN3_sf"/>
</dbReference>
<feature type="compositionally biased region" description="Basic and acidic residues" evidence="1">
    <location>
        <begin position="389"/>
        <end position="403"/>
    </location>
</feature>
<proteinExistence type="predicted"/>
<feature type="domain" description="Fibronectin type-III" evidence="4">
    <location>
        <begin position="113"/>
        <end position="218"/>
    </location>
</feature>
<feature type="non-terminal residue" evidence="5">
    <location>
        <position position="1"/>
    </location>
</feature>
<evidence type="ECO:0000259" key="4">
    <source>
        <dbReference type="PROSITE" id="PS50853"/>
    </source>
</evidence>
<dbReference type="AlphaFoldDB" id="A0AAE1BL74"/>
<keyword evidence="6" id="KW-1185">Reference proteome</keyword>
<keyword evidence="2" id="KW-0812">Transmembrane</keyword>
<keyword evidence="2" id="KW-0472">Membrane</keyword>
<organism evidence="5 6">
    <name type="scientific">Petrolisthes cinctipes</name>
    <name type="common">Flat porcelain crab</name>
    <dbReference type="NCBI Taxonomy" id="88211"/>
    <lineage>
        <taxon>Eukaryota</taxon>
        <taxon>Metazoa</taxon>
        <taxon>Ecdysozoa</taxon>
        <taxon>Arthropoda</taxon>
        <taxon>Crustacea</taxon>
        <taxon>Multicrustacea</taxon>
        <taxon>Malacostraca</taxon>
        <taxon>Eumalacostraca</taxon>
        <taxon>Eucarida</taxon>
        <taxon>Decapoda</taxon>
        <taxon>Pleocyemata</taxon>
        <taxon>Anomura</taxon>
        <taxon>Galatheoidea</taxon>
        <taxon>Porcellanidae</taxon>
        <taxon>Petrolisthes</taxon>
    </lineage>
</organism>
<evidence type="ECO:0000256" key="2">
    <source>
        <dbReference type="SAM" id="Phobius"/>
    </source>
</evidence>
<feature type="compositionally biased region" description="Low complexity" evidence="1">
    <location>
        <begin position="531"/>
        <end position="551"/>
    </location>
</feature>
<dbReference type="SUPFAM" id="SSF49265">
    <property type="entry name" value="Fibronectin type III"/>
    <property type="match status" value="1"/>
</dbReference>
<comment type="caution">
    <text evidence="5">The sequence shown here is derived from an EMBL/GenBank/DDBJ whole genome shotgun (WGS) entry which is preliminary data.</text>
</comment>
<feature type="region of interest" description="Disordered" evidence="1">
    <location>
        <begin position="315"/>
        <end position="403"/>
    </location>
</feature>
<evidence type="ECO:0000313" key="6">
    <source>
        <dbReference type="Proteomes" id="UP001286313"/>
    </source>
</evidence>
<evidence type="ECO:0000313" key="5">
    <source>
        <dbReference type="EMBL" id="KAK3852468.1"/>
    </source>
</evidence>
<name>A0AAE1BL74_PETCI</name>
<evidence type="ECO:0000256" key="1">
    <source>
        <dbReference type="SAM" id="MobiDB-lite"/>
    </source>
</evidence>
<dbReference type="PANTHER" id="PTHR23278">
    <property type="entry name" value="SIDESTEP PROTEIN"/>
    <property type="match status" value="1"/>
</dbReference>
<gene>
    <name evidence="5" type="ORF">Pcinc_040946</name>
</gene>